<comment type="catalytic activity">
    <reaction evidence="10 12">
        <text>ATP + H2O = ADP + phosphate + H(+)</text>
        <dbReference type="Rhea" id="RHEA:13065"/>
        <dbReference type="ChEBI" id="CHEBI:15377"/>
        <dbReference type="ChEBI" id="CHEBI:15378"/>
        <dbReference type="ChEBI" id="CHEBI:30616"/>
        <dbReference type="ChEBI" id="CHEBI:43474"/>
        <dbReference type="ChEBI" id="CHEBI:456216"/>
        <dbReference type="EC" id="5.6.2.3"/>
    </reaction>
</comment>
<evidence type="ECO:0000313" key="14">
    <source>
        <dbReference type="EMBL" id="MBN2909135.1"/>
    </source>
</evidence>
<dbReference type="GO" id="GO:0003678">
    <property type="term" value="F:DNA helicase activity"/>
    <property type="evidence" value="ECO:0007669"/>
    <property type="project" value="UniProtKB-EC"/>
</dbReference>
<evidence type="ECO:0000256" key="11">
    <source>
        <dbReference type="NCBIfam" id="TIGR00665"/>
    </source>
</evidence>
<feature type="domain" description="SF4 helicase" evidence="13">
    <location>
        <begin position="172"/>
        <end position="436"/>
    </location>
</feature>
<keyword evidence="7 12" id="KW-0067">ATP-binding</keyword>
<reference evidence="14" key="1">
    <citation type="journal article" date="2024" name="Int. J. Syst. Evol. Microbiol.">
        <title>Polycladomyces zharkentensis sp. nov., a novel thermophilic cellulose- and starch-degrading member of the Bacillota from a geothermal aquifer in Kazakhstan.</title>
        <authorList>
            <person name="Mashzhan A."/>
            <person name="Kistaubayeva A."/>
            <person name="Javier-Lopez R."/>
            <person name="Bissenova U."/>
            <person name="Bissenbay A."/>
            <person name="Birkeland N.K."/>
        </authorList>
    </citation>
    <scope>NUCLEOTIDE SEQUENCE</scope>
    <source>
        <strain evidence="14">ZKZ2T</strain>
    </source>
</reference>
<dbReference type="PANTHER" id="PTHR30153:SF2">
    <property type="entry name" value="REPLICATIVE DNA HELICASE"/>
    <property type="match status" value="1"/>
</dbReference>
<dbReference type="InterPro" id="IPR007693">
    <property type="entry name" value="DNA_helicase_DnaB-like_N"/>
</dbReference>
<dbReference type="InterPro" id="IPR027417">
    <property type="entry name" value="P-loop_NTPase"/>
</dbReference>
<evidence type="ECO:0000256" key="10">
    <source>
        <dbReference type="ARBA" id="ARBA00048954"/>
    </source>
</evidence>
<dbReference type="Gene3D" id="1.10.860.10">
    <property type="entry name" value="DNAb Helicase, Chain A"/>
    <property type="match status" value="1"/>
</dbReference>
<dbReference type="Pfam" id="PF00772">
    <property type="entry name" value="DnaB"/>
    <property type="match status" value="1"/>
</dbReference>
<evidence type="ECO:0000256" key="9">
    <source>
        <dbReference type="ARBA" id="ARBA00023235"/>
    </source>
</evidence>
<keyword evidence="15" id="KW-1185">Reference proteome</keyword>
<evidence type="ECO:0000256" key="2">
    <source>
        <dbReference type="ARBA" id="ARBA00022515"/>
    </source>
</evidence>
<dbReference type="EC" id="5.6.2.3" evidence="11 12"/>
<comment type="caution">
    <text evidence="14">The sequence shown here is derived from an EMBL/GenBank/DDBJ whole genome shotgun (WGS) entry which is preliminary data.</text>
</comment>
<keyword evidence="5 12" id="KW-0378">Hydrolase</keyword>
<comment type="function">
    <text evidence="12">The main replicative DNA helicase, it participates in initiation and elongation during chromosome replication. Travels ahead of the DNA replisome, separating dsDNA into templates for DNA synthesis. A processive ATP-dependent 5'-3' DNA helicase it has DNA-dependent ATPase activity.</text>
</comment>
<evidence type="ECO:0000256" key="4">
    <source>
        <dbReference type="ARBA" id="ARBA00022741"/>
    </source>
</evidence>
<dbReference type="PROSITE" id="PS51199">
    <property type="entry name" value="SF4_HELICASE"/>
    <property type="match status" value="1"/>
</dbReference>
<organism evidence="14 15">
    <name type="scientific">Polycladomyces zharkentensis</name>
    <dbReference type="NCBI Taxonomy" id="2807616"/>
    <lineage>
        <taxon>Bacteria</taxon>
        <taxon>Bacillati</taxon>
        <taxon>Bacillota</taxon>
        <taxon>Bacilli</taxon>
        <taxon>Bacillales</taxon>
        <taxon>Thermoactinomycetaceae</taxon>
        <taxon>Polycladomyces</taxon>
    </lineage>
</organism>
<evidence type="ECO:0000259" key="13">
    <source>
        <dbReference type="PROSITE" id="PS51199"/>
    </source>
</evidence>
<evidence type="ECO:0000256" key="5">
    <source>
        <dbReference type="ARBA" id="ARBA00022801"/>
    </source>
</evidence>
<keyword evidence="2 12" id="KW-0639">Primosome</keyword>
<evidence type="ECO:0000256" key="6">
    <source>
        <dbReference type="ARBA" id="ARBA00022806"/>
    </source>
</evidence>
<evidence type="ECO:0000313" key="15">
    <source>
        <dbReference type="Proteomes" id="UP001177120"/>
    </source>
</evidence>
<dbReference type="Gene3D" id="3.40.50.300">
    <property type="entry name" value="P-loop containing nucleotide triphosphate hydrolases"/>
    <property type="match status" value="1"/>
</dbReference>
<keyword evidence="8 12" id="KW-0238">DNA-binding</keyword>
<dbReference type="Proteomes" id="UP001177120">
    <property type="component" value="Unassembled WGS sequence"/>
</dbReference>
<sequence>MEEFVPYDARLEQEIIGCMIYEPTCVADVIEMVKPQHFYIQKHRVLCQEIYRLWQQDESLVNLTELAPFLQKEGIKVSDVVAMVDLVTSTRTVRHHAERLKLIASLRAATELGREMASNVHLRDRTEIRETLNRFEQRLSQITESSTNMQTMTCINDALLRFNDWFERVCDRGAGVTGIPTGFDDLDAITAGYQKQDLIILAARPSMGKTAFALASAIHMGQKVPEPILFFELEMKEEDLIKRMIANKGMVDIHRITMGDVDEELLEKVTFAQSELSKLNLVLDTQPSITIQEMKAKARRLKREQGLSCVIVDYIGLIPGERGMSRYETVSENTRQLKNMARELNVPVIALAQLSRGVEQRQDKRPMLSDLRESGEIEQTADLVMFLYRDDYYHAESEKKNVAEVIVAKHRNGPTGKVEMLFLKEYGQFLPLTWRDER</sequence>
<dbReference type="InterPro" id="IPR007694">
    <property type="entry name" value="DNA_helicase_DnaB-like_C"/>
</dbReference>
<dbReference type="RefSeq" id="WP_205493843.1">
    <property type="nucleotide sequence ID" value="NZ_JAFHAP010000006.1"/>
</dbReference>
<dbReference type="InterPro" id="IPR016136">
    <property type="entry name" value="DNA_helicase_N/primase_C"/>
</dbReference>
<evidence type="ECO:0000256" key="12">
    <source>
        <dbReference type="RuleBase" id="RU362085"/>
    </source>
</evidence>
<proteinExistence type="inferred from homology"/>
<dbReference type="Pfam" id="PF03796">
    <property type="entry name" value="DnaB_C"/>
    <property type="match status" value="1"/>
</dbReference>
<dbReference type="InterPro" id="IPR007692">
    <property type="entry name" value="DNA_helicase_DnaB"/>
</dbReference>
<gene>
    <name evidence="14" type="primary">dnaB</name>
    <name evidence="14" type="ORF">JQC72_06310</name>
</gene>
<comment type="similarity">
    <text evidence="1 12">Belongs to the helicase family. DnaB subfamily.</text>
</comment>
<keyword evidence="4 12" id="KW-0547">Nucleotide-binding</keyword>
<dbReference type="InterPro" id="IPR036185">
    <property type="entry name" value="DNA_heli_DnaB-like_N_sf"/>
</dbReference>
<keyword evidence="9" id="KW-0413">Isomerase</keyword>
<dbReference type="SUPFAM" id="SSF52540">
    <property type="entry name" value="P-loop containing nucleoside triphosphate hydrolases"/>
    <property type="match status" value="1"/>
</dbReference>
<name>A0ABS2WIL5_9BACL</name>
<keyword evidence="3 12" id="KW-0235">DNA replication</keyword>
<dbReference type="NCBIfam" id="TIGR00665">
    <property type="entry name" value="DnaB"/>
    <property type="match status" value="1"/>
</dbReference>
<dbReference type="CDD" id="cd00984">
    <property type="entry name" value="DnaB_C"/>
    <property type="match status" value="1"/>
</dbReference>
<evidence type="ECO:0000256" key="8">
    <source>
        <dbReference type="ARBA" id="ARBA00023125"/>
    </source>
</evidence>
<evidence type="ECO:0000256" key="1">
    <source>
        <dbReference type="ARBA" id="ARBA00008428"/>
    </source>
</evidence>
<keyword evidence="6 12" id="KW-0347">Helicase</keyword>
<protein>
    <recommendedName>
        <fullName evidence="11 12">Replicative DNA helicase</fullName>
        <ecNumber evidence="11 12">5.6.2.3</ecNumber>
    </recommendedName>
</protein>
<dbReference type="EMBL" id="JAFHAP010000006">
    <property type="protein sequence ID" value="MBN2909135.1"/>
    <property type="molecule type" value="Genomic_DNA"/>
</dbReference>
<dbReference type="PANTHER" id="PTHR30153">
    <property type="entry name" value="REPLICATIVE DNA HELICASE DNAB"/>
    <property type="match status" value="1"/>
</dbReference>
<accession>A0ABS2WIL5</accession>
<dbReference type="GO" id="GO:0016787">
    <property type="term" value="F:hydrolase activity"/>
    <property type="evidence" value="ECO:0007669"/>
    <property type="project" value="UniProtKB-KW"/>
</dbReference>
<dbReference type="SUPFAM" id="SSF48024">
    <property type="entry name" value="N-terminal domain of DnaB helicase"/>
    <property type="match status" value="1"/>
</dbReference>
<evidence type="ECO:0000256" key="3">
    <source>
        <dbReference type="ARBA" id="ARBA00022705"/>
    </source>
</evidence>
<evidence type="ECO:0000256" key="7">
    <source>
        <dbReference type="ARBA" id="ARBA00022840"/>
    </source>
</evidence>